<dbReference type="SUPFAM" id="SSF52833">
    <property type="entry name" value="Thioredoxin-like"/>
    <property type="match status" value="1"/>
</dbReference>
<dbReference type="STRING" id="1134435.AC731_006745"/>
<gene>
    <name evidence="1" type="ORF">AC731_006745</name>
</gene>
<dbReference type="Gene3D" id="3.40.30.10">
    <property type="entry name" value="Glutaredoxin"/>
    <property type="match status" value="1"/>
</dbReference>
<sequence>MSAVAAERTFTVLSREWCHLCHDLVAALEPIATEYGWKIEVIDVDRHPELEARWDELVPVLLHGERELCHYHLDEAAVRAYCSGFPLESRA</sequence>
<dbReference type="AlphaFoldDB" id="A0A127K3Y6"/>
<proteinExistence type="predicted"/>
<evidence type="ECO:0000313" key="1">
    <source>
        <dbReference type="EMBL" id="AMO36665.1"/>
    </source>
</evidence>
<dbReference type="EMBL" id="CP014646">
    <property type="protein sequence ID" value="AMO36665.1"/>
    <property type="molecule type" value="Genomic_DNA"/>
</dbReference>
<protein>
    <submittedName>
        <fullName evidence="1">Glutaredoxin</fullName>
    </submittedName>
</protein>
<evidence type="ECO:0000313" key="2">
    <source>
        <dbReference type="Proteomes" id="UP000036902"/>
    </source>
</evidence>
<dbReference type="KEGG" id="thu:AC731_006745"/>
<dbReference type="RefSeq" id="WP_048703045.1">
    <property type="nucleotide sequence ID" value="NZ_CP014646.1"/>
</dbReference>
<dbReference type="InterPro" id="IPR036249">
    <property type="entry name" value="Thioredoxin-like_sf"/>
</dbReference>
<reference evidence="2" key="1">
    <citation type="submission" date="2016-03" db="EMBL/GenBank/DDBJ databases">
        <authorList>
            <person name="Ma C."/>
            <person name="Zhou S."/>
            <person name="Yang G."/>
        </authorList>
    </citation>
    <scope>NUCLEOTIDE SEQUENCE [LARGE SCALE GENOMIC DNA]</scope>
    <source>
        <strain evidence="2">SgZ-1</strain>
    </source>
</reference>
<dbReference type="Proteomes" id="UP000036902">
    <property type="component" value="Chromosome"/>
</dbReference>
<dbReference type="Pfam" id="PF05768">
    <property type="entry name" value="Glrx-like"/>
    <property type="match status" value="1"/>
</dbReference>
<accession>A0A127K3Y6</accession>
<dbReference type="InterPro" id="IPR008554">
    <property type="entry name" value="Glutaredoxin-like"/>
</dbReference>
<organism evidence="1 2">
    <name type="scientific">Thauera humireducens</name>
    <dbReference type="NCBI Taxonomy" id="1134435"/>
    <lineage>
        <taxon>Bacteria</taxon>
        <taxon>Pseudomonadati</taxon>
        <taxon>Pseudomonadota</taxon>
        <taxon>Betaproteobacteria</taxon>
        <taxon>Rhodocyclales</taxon>
        <taxon>Zoogloeaceae</taxon>
        <taxon>Thauera</taxon>
    </lineage>
</organism>
<name>A0A127K3Y6_9RHOO</name>
<keyword evidence="2" id="KW-1185">Reference proteome</keyword>